<evidence type="ECO:0000313" key="4">
    <source>
        <dbReference type="Proteomes" id="UP001165082"/>
    </source>
</evidence>
<dbReference type="Proteomes" id="UP001165082">
    <property type="component" value="Unassembled WGS sequence"/>
</dbReference>
<keyword evidence="2" id="KW-1133">Transmembrane helix</keyword>
<keyword evidence="4" id="KW-1185">Reference proteome</keyword>
<keyword evidence="2" id="KW-0472">Membrane</keyword>
<feature type="transmembrane region" description="Helical" evidence="2">
    <location>
        <begin position="192"/>
        <end position="210"/>
    </location>
</feature>
<reference evidence="3" key="1">
    <citation type="submission" date="2022-07" db="EMBL/GenBank/DDBJ databases">
        <title>Genome analysis of Parmales, a sister group of diatoms, reveals the evolutionary specialization of diatoms from phago-mixotrophs to photoautotrophs.</title>
        <authorList>
            <person name="Ban H."/>
            <person name="Sato S."/>
            <person name="Yoshikawa S."/>
            <person name="Kazumasa Y."/>
            <person name="Nakamura Y."/>
            <person name="Ichinomiya M."/>
            <person name="Saitoh K."/>
            <person name="Sato N."/>
            <person name="Blanc-Mathieu R."/>
            <person name="Endo H."/>
            <person name="Kuwata A."/>
            <person name="Ogata H."/>
        </authorList>
    </citation>
    <scope>NUCLEOTIDE SEQUENCE</scope>
</reference>
<evidence type="ECO:0000313" key="3">
    <source>
        <dbReference type="EMBL" id="GMI04561.1"/>
    </source>
</evidence>
<protein>
    <submittedName>
        <fullName evidence="3">Uncharacterized protein</fullName>
    </submittedName>
</protein>
<dbReference type="AlphaFoldDB" id="A0A9W7CH90"/>
<feature type="transmembrane region" description="Helical" evidence="2">
    <location>
        <begin position="294"/>
        <end position="313"/>
    </location>
</feature>
<evidence type="ECO:0000256" key="1">
    <source>
        <dbReference type="SAM" id="MobiDB-lite"/>
    </source>
</evidence>
<gene>
    <name evidence="3" type="ORF">TrRE_jg7786</name>
</gene>
<feature type="transmembrane region" description="Helical" evidence="2">
    <location>
        <begin position="259"/>
        <end position="282"/>
    </location>
</feature>
<sequence length="524" mass="56987">MAVDARVVLSSEDDPEVANIADAPDAADVSQTEEKETLDPTEGMNETEEKEIKVTPDPTIAVAGPHPLPKGSQPSRRRRSSMASIVEAVETASNAFMSIKDFVAQTGKVALVATILPLIVCVCLRLSTEDIADTYYGEEREFIPPVWKSTMEGKKGRLFHNVGNITAVPYTLGSSWARVTPPPGALSPWKMWWNWNIATLAYFIYFPRVLMLHKSSIGGKAVAFIVTLAFALVHGSLWQKEYEHQALEGWWSEGVNSNATIPSTVLIAMAFPTIFASSYFFSEGLGSIKKGLKATLIVFVVGILESVAQYILFNTVFWRFFGPSTTDLTKALLRLATPLVSKGVFIEVCARLAPLLSNMLGSELHTVSVALFGTVGCASDLIGRLMQSSSESIAASLILELCGTFAEVYTADVLLQGRTNLDDYILSIKWCLAQCGCVASKADNKVHVQERQLTKRTTFDRAIESQKSAVDKKSHQRTVFCATVMIMNTITEASGLIVGSLFWICCHANPSTAGGGGIDMSQAF</sequence>
<feature type="non-terminal residue" evidence="3">
    <location>
        <position position="1"/>
    </location>
</feature>
<feature type="region of interest" description="Disordered" evidence="1">
    <location>
        <begin position="1"/>
        <end position="83"/>
    </location>
</feature>
<dbReference type="OrthoDB" id="10431137at2759"/>
<feature type="transmembrane region" description="Helical" evidence="2">
    <location>
        <begin position="222"/>
        <end position="239"/>
    </location>
</feature>
<name>A0A9W7CH90_9STRA</name>
<accession>A0A9W7CH90</accession>
<comment type="caution">
    <text evidence="3">The sequence shown here is derived from an EMBL/GenBank/DDBJ whole genome shotgun (WGS) entry which is preliminary data.</text>
</comment>
<proteinExistence type="predicted"/>
<evidence type="ECO:0000256" key="2">
    <source>
        <dbReference type="SAM" id="Phobius"/>
    </source>
</evidence>
<dbReference type="EMBL" id="BRXZ01000079">
    <property type="protein sequence ID" value="GMI04561.1"/>
    <property type="molecule type" value="Genomic_DNA"/>
</dbReference>
<organism evidence="3 4">
    <name type="scientific">Triparma retinervis</name>
    <dbReference type="NCBI Taxonomy" id="2557542"/>
    <lineage>
        <taxon>Eukaryota</taxon>
        <taxon>Sar</taxon>
        <taxon>Stramenopiles</taxon>
        <taxon>Ochrophyta</taxon>
        <taxon>Bolidophyceae</taxon>
        <taxon>Parmales</taxon>
        <taxon>Triparmaceae</taxon>
        <taxon>Triparma</taxon>
    </lineage>
</organism>
<feature type="transmembrane region" description="Helical" evidence="2">
    <location>
        <begin position="109"/>
        <end position="127"/>
    </location>
</feature>
<keyword evidence="2" id="KW-0812">Transmembrane</keyword>